<dbReference type="CDD" id="cd17040">
    <property type="entry name" value="Ubl_MoaD_like"/>
    <property type="match status" value="1"/>
</dbReference>
<name>A0A2P2BSA7_9FIRM</name>
<keyword evidence="2" id="KW-1185">Reference proteome</keyword>
<dbReference type="KEGG" id="rhom:FRIFI_1724"/>
<dbReference type="Proteomes" id="UP000245695">
    <property type="component" value="Chromosome 1"/>
</dbReference>
<dbReference type="SUPFAM" id="SSF54285">
    <property type="entry name" value="MoaD/ThiS"/>
    <property type="match status" value="1"/>
</dbReference>
<dbReference type="RefSeq" id="WP_166505623.1">
    <property type="nucleotide sequence ID" value="NZ_JAKNTL010000007.1"/>
</dbReference>
<dbReference type="Gene3D" id="3.10.20.30">
    <property type="match status" value="1"/>
</dbReference>
<dbReference type="AlphaFoldDB" id="A0A2P2BSA7"/>
<evidence type="ECO:0000313" key="1">
    <source>
        <dbReference type="EMBL" id="CEI73257.1"/>
    </source>
</evidence>
<proteinExistence type="predicted"/>
<dbReference type="InterPro" id="IPR003749">
    <property type="entry name" value="ThiS/MoaD-like"/>
</dbReference>
<accession>A0A2P2BSA7</accession>
<dbReference type="Pfam" id="PF02597">
    <property type="entry name" value="ThiS"/>
    <property type="match status" value="1"/>
</dbReference>
<dbReference type="InterPro" id="IPR012675">
    <property type="entry name" value="Beta-grasp_dom_sf"/>
</dbReference>
<evidence type="ECO:0000313" key="2">
    <source>
        <dbReference type="Proteomes" id="UP000245695"/>
    </source>
</evidence>
<reference evidence="1 2" key="1">
    <citation type="submission" date="2014-09" db="EMBL/GenBank/DDBJ databases">
        <authorList>
            <person name="Hornung B.V."/>
        </authorList>
    </citation>
    <scope>NUCLEOTIDE SEQUENCE [LARGE SCALE GENOMIC DNA]</scope>
    <source>
        <strain evidence="1 2">FRIFI</strain>
    </source>
</reference>
<protein>
    <submittedName>
        <fullName evidence="1">Molybdopterin synthase/thiamin biosynthesis sulphur carrier, beta-grasp</fullName>
    </submittedName>
</protein>
<sequence>MKIEIRLFATFREGREKKQVLEIAEDMNIIDILKILNIDKEEVSILLLNGMDGGFDRKLKDGDILSIFPPVGGG</sequence>
<dbReference type="EMBL" id="LN650648">
    <property type="protein sequence ID" value="CEI73257.1"/>
    <property type="molecule type" value="Genomic_DNA"/>
</dbReference>
<organism evidence="1 2">
    <name type="scientific">Romboutsia hominis</name>
    <dbReference type="NCBI Taxonomy" id="1507512"/>
    <lineage>
        <taxon>Bacteria</taxon>
        <taxon>Bacillati</taxon>
        <taxon>Bacillota</taxon>
        <taxon>Clostridia</taxon>
        <taxon>Peptostreptococcales</taxon>
        <taxon>Peptostreptococcaceae</taxon>
        <taxon>Romboutsia</taxon>
    </lineage>
</organism>
<dbReference type="InterPro" id="IPR016155">
    <property type="entry name" value="Mopterin_synth/thiamin_S_b"/>
</dbReference>
<gene>
    <name evidence="1" type="ORF">FRIFI_1724</name>
</gene>